<reference evidence="1 2" key="1">
    <citation type="submission" date="2019-05" db="EMBL/GenBank/DDBJ databases">
        <title>Another draft genome of Portunus trituberculatus and its Hox gene families provides insights of decapod evolution.</title>
        <authorList>
            <person name="Jeong J.-H."/>
            <person name="Song I."/>
            <person name="Kim S."/>
            <person name="Choi T."/>
            <person name="Kim D."/>
            <person name="Ryu S."/>
            <person name="Kim W."/>
        </authorList>
    </citation>
    <scope>NUCLEOTIDE SEQUENCE [LARGE SCALE GENOMIC DNA]</scope>
    <source>
        <tissue evidence="1">Muscle</tissue>
    </source>
</reference>
<keyword evidence="2" id="KW-1185">Reference proteome</keyword>
<comment type="caution">
    <text evidence="1">The sequence shown here is derived from an EMBL/GenBank/DDBJ whole genome shotgun (WGS) entry which is preliminary data.</text>
</comment>
<sequence length="46" mass="5468">MQRKSGRGSVLVILENTVFHKEWWKNGMHCVMKLLQLIMRIALKEN</sequence>
<gene>
    <name evidence="1" type="ORF">E2C01_039288</name>
</gene>
<accession>A0A5B7FML2</accession>
<evidence type="ECO:0000313" key="1">
    <source>
        <dbReference type="EMBL" id="MPC45584.1"/>
    </source>
</evidence>
<name>A0A5B7FML2_PORTR</name>
<dbReference type="EMBL" id="VSRR010006799">
    <property type="protein sequence ID" value="MPC45584.1"/>
    <property type="molecule type" value="Genomic_DNA"/>
</dbReference>
<protein>
    <submittedName>
        <fullName evidence="1">Uncharacterized protein</fullName>
    </submittedName>
</protein>
<evidence type="ECO:0000313" key="2">
    <source>
        <dbReference type="Proteomes" id="UP000324222"/>
    </source>
</evidence>
<dbReference type="AlphaFoldDB" id="A0A5B7FML2"/>
<organism evidence="1 2">
    <name type="scientific">Portunus trituberculatus</name>
    <name type="common">Swimming crab</name>
    <name type="synonym">Neptunus trituberculatus</name>
    <dbReference type="NCBI Taxonomy" id="210409"/>
    <lineage>
        <taxon>Eukaryota</taxon>
        <taxon>Metazoa</taxon>
        <taxon>Ecdysozoa</taxon>
        <taxon>Arthropoda</taxon>
        <taxon>Crustacea</taxon>
        <taxon>Multicrustacea</taxon>
        <taxon>Malacostraca</taxon>
        <taxon>Eumalacostraca</taxon>
        <taxon>Eucarida</taxon>
        <taxon>Decapoda</taxon>
        <taxon>Pleocyemata</taxon>
        <taxon>Brachyura</taxon>
        <taxon>Eubrachyura</taxon>
        <taxon>Portunoidea</taxon>
        <taxon>Portunidae</taxon>
        <taxon>Portuninae</taxon>
        <taxon>Portunus</taxon>
    </lineage>
</organism>
<proteinExistence type="predicted"/>
<dbReference type="Proteomes" id="UP000324222">
    <property type="component" value="Unassembled WGS sequence"/>
</dbReference>